<evidence type="ECO:0000256" key="1">
    <source>
        <dbReference type="ARBA" id="ARBA00022737"/>
    </source>
</evidence>
<dbReference type="PANTHER" id="PTHR11689">
    <property type="entry name" value="CHLORIDE CHANNEL PROTEIN CLC FAMILY MEMBER"/>
    <property type="match status" value="1"/>
</dbReference>
<evidence type="ECO:0000256" key="2">
    <source>
        <dbReference type="ARBA" id="ARBA00023122"/>
    </source>
</evidence>
<proteinExistence type="predicted"/>
<name>A0A3P7LMW1_DIBLA</name>
<sequence length="299" mass="34257">MKKSDKYTPGPRERLIFFYPVTWASHILDHSEFNSSIYDEHISLHKIALLPWEPDPLSVKLRAFEVMSCPAVALDPVMNVGDLVKVVRCHPHHAFPLVQGVCDPARFVYGHLVGMISSQHLALILKKRAFLPLGDEQAYQLTIEDYDNAYPRCEKLWLNFYLFRCQSTVDEPSSSSDRVIKPKGLQVWGRPHLRLRHRWLAAYTSVDDRLFSDARYYNGVGGGGGDADYCYCEYHCNITRTTSVTPTTVASRCFIVIKKDEEKGTAMLHRWCDTLGIKQNCPEFVDRIKQANFEEAVQK</sequence>
<keyword evidence="1" id="KW-0677">Repeat</keyword>
<accession>A0A3P7LMW1</accession>
<dbReference type="Proteomes" id="UP000281553">
    <property type="component" value="Unassembled WGS sequence"/>
</dbReference>
<protein>
    <submittedName>
        <fullName evidence="3">Uncharacterized protein</fullName>
    </submittedName>
</protein>
<organism evidence="3 4">
    <name type="scientific">Dibothriocephalus latus</name>
    <name type="common">Fish tapeworm</name>
    <name type="synonym">Diphyllobothrium latum</name>
    <dbReference type="NCBI Taxonomy" id="60516"/>
    <lineage>
        <taxon>Eukaryota</taxon>
        <taxon>Metazoa</taxon>
        <taxon>Spiralia</taxon>
        <taxon>Lophotrochozoa</taxon>
        <taxon>Platyhelminthes</taxon>
        <taxon>Cestoda</taxon>
        <taxon>Eucestoda</taxon>
        <taxon>Diphyllobothriidea</taxon>
        <taxon>Diphyllobothriidae</taxon>
        <taxon>Dibothriocephalus</taxon>
    </lineage>
</organism>
<reference evidence="3 4" key="1">
    <citation type="submission" date="2018-11" db="EMBL/GenBank/DDBJ databases">
        <authorList>
            <consortium name="Pathogen Informatics"/>
        </authorList>
    </citation>
    <scope>NUCLEOTIDE SEQUENCE [LARGE SCALE GENOMIC DNA]</scope>
</reference>
<dbReference type="GO" id="GO:0015108">
    <property type="term" value="F:chloride transmembrane transporter activity"/>
    <property type="evidence" value="ECO:0007669"/>
    <property type="project" value="TreeGrafter"/>
</dbReference>
<dbReference type="PANTHER" id="PTHR11689:SF136">
    <property type="entry name" value="H(+)_CL(-) EXCHANGE TRANSPORTER 7"/>
    <property type="match status" value="1"/>
</dbReference>
<dbReference type="GO" id="GO:0005765">
    <property type="term" value="C:lysosomal membrane"/>
    <property type="evidence" value="ECO:0007669"/>
    <property type="project" value="TreeGrafter"/>
</dbReference>
<gene>
    <name evidence="3" type="ORF">DILT_LOCUS7099</name>
</gene>
<dbReference type="AlphaFoldDB" id="A0A3P7LMW1"/>
<dbReference type="OrthoDB" id="428525at2759"/>
<keyword evidence="4" id="KW-1185">Reference proteome</keyword>
<dbReference type="InterPro" id="IPR051280">
    <property type="entry name" value="Cl-channel/antiporter"/>
</dbReference>
<dbReference type="SUPFAM" id="SSF54631">
    <property type="entry name" value="CBS-domain pair"/>
    <property type="match status" value="1"/>
</dbReference>
<keyword evidence="2" id="KW-0129">CBS domain</keyword>
<dbReference type="EMBL" id="UYRU01051096">
    <property type="protein sequence ID" value="VDN11268.1"/>
    <property type="molecule type" value="Genomic_DNA"/>
</dbReference>
<dbReference type="InterPro" id="IPR046342">
    <property type="entry name" value="CBS_dom_sf"/>
</dbReference>
<evidence type="ECO:0000313" key="3">
    <source>
        <dbReference type="EMBL" id="VDN11268.1"/>
    </source>
</evidence>
<evidence type="ECO:0000313" key="4">
    <source>
        <dbReference type="Proteomes" id="UP000281553"/>
    </source>
</evidence>